<dbReference type="Proteomes" id="UP000637513">
    <property type="component" value="Unassembled WGS sequence"/>
</dbReference>
<dbReference type="PANTHER" id="PTHR42770:SF12">
    <property type="entry name" value="AMINO ACID TRANSPORTER"/>
    <property type="match status" value="1"/>
</dbReference>
<dbReference type="PIRSF" id="PIRSF006060">
    <property type="entry name" value="AA_transporter"/>
    <property type="match status" value="1"/>
</dbReference>
<comment type="subcellular location">
    <subcellularLocation>
        <location evidence="1">Membrane</location>
        <topology evidence="1">Multi-pass membrane protein</topology>
    </subcellularLocation>
</comment>
<evidence type="ECO:0000313" key="7">
    <source>
        <dbReference type="EMBL" id="MBC8557130.1"/>
    </source>
</evidence>
<feature type="transmembrane region" description="Helical" evidence="5">
    <location>
        <begin position="273"/>
        <end position="297"/>
    </location>
</feature>
<dbReference type="PROSITE" id="PS51257">
    <property type="entry name" value="PROKAR_LIPOPROTEIN"/>
    <property type="match status" value="1"/>
</dbReference>
<feature type="transmembrane region" description="Helical" evidence="5">
    <location>
        <begin position="78"/>
        <end position="101"/>
    </location>
</feature>
<feature type="transmembrane region" description="Helical" evidence="5">
    <location>
        <begin position="318"/>
        <end position="338"/>
    </location>
</feature>
<evidence type="ECO:0000259" key="6">
    <source>
        <dbReference type="Pfam" id="PF00324"/>
    </source>
</evidence>
<keyword evidence="4 5" id="KW-0472">Membrane</keyword>
<evidence type="ECO:0000256" key="1">
    <source>
        <dbReference type="ARBA" id="ARBA00004141"/>
    </source>
</evidence>
<dbReference type="InterPro" id="IPR050367">
    <property type="entry name" value="APC_superfamily"/>
</dbReference>
<organism evidence="7 8">
    <name type="scientific">Jutongia hominis</name>
    <dbReference type="NCBI Taxonomy" id="2763664"/>
    <lineage>
        <taxon>Bacteria</taxon>
        <taxon>Bacillati</taxon>
        <taxon>Bacillota</taxon>
        <taxon>Clostridia</taxon>
        <taxon>Lachnospirales</taxon>
        <taxon>Lachnospiraceae</taxon>
        <taxon>Jutongia</taxon>
    </lineage>
</organism>
<feature type="transmembrane region" description="Helical" evidence="5">
    <location>
        <begin position="121"/>
        <end position="140"/>
    </location>
</feature>
<evidence type="ECO:0000256" key="4">
    <source>
        <dbReference type="ARBA" id="ARBA00023136"/>
    </source>
</evidence>
<name>A0ABR7MTL7_9FIRM</name>
<keyword evidence="8" id="KW-1185">Reference proteome</keyword>
<evidence type="ECO:0000256" key="5">
    <source>
        <dbReference type="SAM" id="Phobius"/>
    </source>
</evidence>
<sequence length="469" mass="50832">MAKNDKKLGLGSVVSISVGLVIATSCLVSLGQGAGTIGVVFIGAMIFACLLNMTTVASLSELNALMPNTTGGLAQYTLASMGPFPTLISMVGGYLLCNILSSGVEASIFSYAMAETIPLPIPSIAYTFVMTVIVMIANLYGVDMFAKIQNLVAFLLVGSMVVMGAIGMLGLGTGHMVHQPLSMASDFKDVVSMAAVAFWLFIGAEYVIPVSKDVKNAKRNVPLGMMIGLGLICLVQSIMVLGFHNYTAWDELANSAAPHLLYGYNLLGTGGKVWMTFVAALAVVSTQNSTVNGLARISQGMAKMNMMPQIFAKKNKKNVPWFGVIFVSAFIFLFALLSNGSSDAISFLILVGSVFWMISYILAHIDVLILRKRLPKAPRSFKVPCGKLFPIIGIIGTVYMVLNISSDPTERNQIWLVTAVVFLILAIYSFFWIKYKMKMKVFKSVPLEKVMAMESDAYYLARKQRGLWR</sequence>
<accession>A0ABR7MTL7</accession>
<evidence type="ECO:0000313" key="8">
    <source>
        <dbReference type="Proteomes" id="UP000637513"/>
    </source>
</evidence>
<feature type="transmembrane region" description="Helical" evidence="5">
    <location>
        <begin position="12"/>
        <end position="31"/>
    </location>
</feature>
<feature type="transmembrane region" description="Helical" evidence="5">
    <location>
        <begin position="414"/>
        <end position="433"/>
    </location>
</feature>
<feature type="transmembrane region" description="Helical" evidence="5">
    <location>
        <begin position="344"/>
        <end position="363"/>
    </location>
</feature>
<evidence type="ECO:0000256" key="3">
    <source>
        <dbReference type="ARBA" id="ARBA00022989"/>
    </source>
</evidence>
<dbReference type="Gene3D" id="1.20.1740.10">
    <property type="entry name" value="Amino acid/polyamine transporter I"/>
    <property type="match status" value="1"/>
</dbReference>
<feature type="transmembrane region" description="Helical" evidence="5">
    <location>
        <begin position="220"/>
        <end position="243"/>
    </location>
</feature>
<gene>
    <name evidence="7" type="ORF">H8700_05345</name>
</gene>
<dbReference type="EMBL" id="JACRSW010000017">
    <property type="protein sequence ID" value="MBC8557130.1"/>
    <property type="molecule type" value="Genomic_DNA"/>
</dbReference>
<keyword evidence="2 5" id="KW-0812">Transmembrane</keyword>
<comment type="caution">
    <text evidence="7">The sequence shown here is derived from an EMBL/GenBank/DDBJ whole genome shotgun (WGS) entry which is preliminary data.</text>
</comment>
<dbReference type="Pfam" id="PF00324">
    <property type="entry name" value="AA_permease"/>
    <property type="match status" value="1"/>
</dbReference>
<feature type="transmembrane region" description="Helical" evidence="5">
    <location>
        <begin position="37"/>
        <end position="57"/>
    </location>
</feature>
<dbReference type="PANTHER" id="PTHR42770">
    <property type="entry name" value="AMINO ACID TRANSPORTER-RELATED"/>
    <property type="match status" value="1"/>
</dbReference>
<dbReference type="InterPro" id="IPR004841">
    <property type="entry name" value="AA-permease/SLC12A_dom"/>
</dbReference>
<proteinExistence type="predicted"/>
<reference evidence="7 8" key="1">
    <citation type="submission" date="2020-08" db="EMBL/GenBank/DDBJ databases">
        <title>Genome public.</title>
        <authorList>
            <person name="Liu C."/>
            <person name="Sun Q."/>
        </authorList>
    </citation>
    <scope>NUCLEOTIDE SEQUENCE [LARGE SCALE GENOMIC DNA]</scope>
    <source>
        <strain evidence="7 8">BX3</strain>
    </source>
</reference>
<feature type="domain" description="Amino acid permease/ SLC12A" evidence="6">
    <location>
        <begin position="13"/>
        <end position="444"/>
    </location>
</feature>
<feature type="transmembrane region" description="Helical" evidence="5">
    <location>
        <begin position="152"/>
        <end position="170"/>
    </location>
</feature>
<feature type="transmembrane region" description="Helical" evidence="5">
    <location>
        <begin position="190"/>
        <end position="208"/>
    </location>
</feature>
<evidence type="ECO:0000256" key="2">
    <source>
        <dbReference type="ARBA" id="ARBA00022692"/>
    </source>
</evidence>
<keyword evidence="3 5" id="KW-1133">Transmembrane helix</keyword>
<dbReference type="RefSeq" id="WP_249304066.1">
    <property type="nucleotide sequence ID" value="NZ_JACRSW010000017.1"/>
</dbReference>
<protein>
    <submittedName>
        <fullName evidence="7">APC family permease</fullName>
    </submittedName>
</protein>
<feature type="transmembrane region" description="Helical" evidence="5">
    <location>
        <begin position="384"/>
        <end position="402"/>
    </location>
</feature>